<dbReference type="PRINTS" id="PR00254">
    <property type="entry name" value="NICOTINICR"/>
</dbReference>
<dbReference type="PRINTS" id="PR00252">
    <property type="entry name" value="NRIONCHANNEL"/>
</dbReference>
<evidence type="ECO:0000313" key="19">
    <source>
        <dbReference type="EMBL" id="KAL3867164.1"/>
    </source>
</evidence>
<evidence type="ECO:0000259" key="17">
    <source>
        <dbReference type="Pfam" id="PF02931"/>
    </source>
</evidence>
<evidence type="ECO:0000256" key="10">
    <source>
        <dbReference type="ARBA" id="ARBA00023170"/>
    </source>
</evidence>
<dbReference type="EMBL" id="JBJQND010000009">
    <property type="protein sequence ID" value="KAL3867164.1"/>
    <property type="molecule type" value="Genomic_DNA"/>
</dbReference>
<dbReference type="Pfam" id="PF02932">
    <property type="entry name" value="Neur_chan_memb"/>
    <property type="match status" value="1"/>
</dbReference>
<keyword evidence="10" id="KW-0675">Receptor</keyword>
<keyword evidence="9" id="KW-1015">Disulfide bond</keyword>
<keyword evidence="2 15" id="KW-0813">Transport</keyword>
<feature type="transmembrane region" description="Helical" evidence="15">
    <location>
        <begin position="480"/>
        <end position="499"/>
    </location>
</feature>
<feature type="signal peptide" evidence="16">
    <location>
        <begin position="1"/>
        <end position="15"/>
    </location>
</feature>
<organism evidence="19 20">
    <name type="scientific">Sinanodonta woodiana</name>
    <name type="common">Chinese pond mussel</name>
    <name type="synonym">Anodonta woodiana</name>
    <dbReference type="NCBI Taxonomy" id="1069815"/>
    <lineage>
        <taxon>Eukaryota</taxon>
        <taxon>Metazoa</taxon>
        <taxon>Spiralia</taxon>
        <taxon>Lophotrochozoa</taxon>
        <taxon>Mollusca</taxon>
        <taxon>Bivalvia</taxon>
        <taxon>Autobranchia</taxon>
        <taxon>Heteroconchia</taxon>
        <taxon>Palaeoheterodonta</taxon>
        <taxon>Unionida</taxon>
        <taxon>Unionoidea</taxon>
        <taxon>Unionidae</taxon>
        <taxon>Unioninae</taxon>
        <taxon>Sinanodonta</taxon>
    </lineage>
</organism>
<dbReference type="InterPro" id="IPR006029">
    <property type="entry name" value="Neurotrans-gated_channel_TM"/>
</dbReference>
<evidence type="ECO:0000256" key="14">
    <source>
        <dbReference type="ARBA" id="ARBA00034099"/>
    </source>
</evidence>
<feature type="domain" description="Neurotransmitter-gated ion-channel ligand-binding" evidence="17">
    <location>
        <begin position="54"/>
        <end position="261"/>
    </location>
</feature>
<feature type="transmembrane region" description="Helical" evidence="15">
    <location>
        <begin position="261"/>
        <end position="281"/>
    </location>
</feature>
<dbReference type="SUPFAM" id="SSF63712">
    <property type="entry name" value="Nicotinic receptor ligand binding domain-like"/>
    <property type="match status" value="1"/>
</dbReference>
<evidence type="ECO:0000256" key="16">
    <source>
        <dbReference type="SAM" id="SignalP"/>
    </source>
</evidence>
<evidence type="ECO:0000256" key="2">
    <source>
        <dbReference type="ARBA" id="ARBA00022448"/>
    </source>
</evidence>
<comment type="caution">
    <text evidence="19">The sequence shown here is derived from an EMBL/GenBank/DDBJ whole genome shotgun (WGS) entry which is preliminary data.</text>
</comment>
<gene>
    <name evidence="19" type="ORF">ACJMK2_044386</name>
</gene>
<dbReference type="Proteomes" id="UP001634394">
    <property type="component" value="Unassembled WGS sequence"/>
</dbReference>
<dbReference type="Gene3D" id="1.20.58.390">
    <property type="entry name" value="Neurotransmitter-gated ion-channel transmembrane domain"/>
    <property type="match status" value="1"/>
</dbReference>
<comment type="subcellular location">
    <subcellularLocation>
        <location evidence="14">Synaptic cell membrane</location>
        <topology evidence="14">Multi-pass membrane protein</topology>
    </subcellularLocation>
</comment>
<dbReference type="InterPro" id="IPR036719">
    <property type="entry name" value="Neuro-gated_channel_TM_sf"/>
</dbReference>
<dbReference type="NCBIfam" id="TIGR00860">
    <property type="entry name" value="LIC"/>
    <property type="match status" value="1"/>
</dbReference>
<dbReference type="PANTHER" id="PTHR18945">
    <property type="entry name" value="NEUROTRANSMITTER GATED ION CHANNEL"/>
    <property type="match status" value="1"/>
</dbReference>
<accession>A0ABD3VZY3</accession>
<dbReference type="InterPro" id="IPR036734">
    <property type="entry name" value="Neur_chan_lig-bd_sf"/>
</dbReference>
<dbReference type="GO" id="GO:0034220">
    <property type="term" value="P:monoatomic ion transmembrane transport"/>
    <property type="evidence" value="ECO:0007669"/>
    <property type="project" value="UniProtKB-KW"/>
</dbReference>
<dbReference type="InterPro" id="IPR006202">
    <property type="entry name" value="Neur_chan_lig-bd"/>
</dbReference>
<evidence type="ECO:0000256" key="15">
    <source>
        <dbReference type="RuleBase" id="RU000687"/>
    </source>
</evidence>
<keyword evidence="5 15" id="KW-1133">Transmembrane helix</keyword>
<evidence type="ECO:0000256" key="3">
    <source>
        <dbReference type="ARBA" id="ARBA00022475"/>
    </source>
</evidence>
<dbReference type="PROSITE" id="PS00236">
    <property type="entry name" value="NEUROTR_ION_CHANNEL"/>
    <property type="match status" value="1"/>
</dbReference>
<reference evidence="19 20" key="1">
    <citation type="submission" date="2024-11" db="EMBL/GenBank/DDBJ databases">
        <title>Chromosome-level genome assembly of the freshwater bivalve Anodonta woodiana.</title>
        <authorList>
            <person name="Chen X."/>
        </authorList>
    </citation>
    <scope>NUCLEOTIDE SEQUENCE [LARGE SCALE GENOMIC DNA]</scope>
    <source>
        <strain evidence="19">MN2024</strain>
        <tissue evidence="19">Gills</tissue>
    </source>
</reference>
<keyword evidence="6" id="KW-0770">Synapse</keyword>
<dbReference type="Gene3D" id="2.70.170.10">
    <property type="entry name" value="Neurotransmitter-gated ion-channel ligand-binding domain"/>
    <property type="match status" value="1"/>
</dbReference>
<evidence type="ECO:0000256" key="7">
    <source>
        <dbReference type="ARBA" id="ARBA00023065"/>
    </source>
</evidence>
<dbReference type="InterPro" id="IPR018000">
    <property type="entry name" value="Neurotransmitter_ion_chnl_CS"/>
</dbReference>
<keyword evidence="3" id="KW-1003">Cell membrane</keyword>
<dbReference type="FunFam" id="2.70.170.10:FF:000016">
    <property type="entry name" value="Nicotinic acetylcholine receptor subunit"/>
    <property type="match status" value="1"/>
</dbReference>
<protein>
    <submittedName>
        <fullName evidence="19">Uncharacterized protein</fullName>
    </submittedName>
</protein>
<keyword evidence="7 15" id="KW-0406">Ion transport</keyword>
<evidence type="ECO:0000256" key="9">
    <source>
        <dbReference type="ARBA" id="ARBA00023157"/>
    </source>
</evidence>
<feature type="domain" description="Neurotransmitter-gated ion-channel transmembrane" evidence="18">
    <location>
        <begin position="268"/>
        <end position="496"/>
    </location>
</feature>
<dbReference type="GO" id="GO:0097060">
    <property type="term" value="C:synaptic membrane"/>
    <property type="evidence" value="ECO:0007669"/>
    <property type="project" value="UniProtKB-SubCell"/>
</dbReference>
<keyword evidence="13 15" id="KW-0407">Ion channel</keyword>
<keyword evidence="11" id="KW-0325">Glycoprotein</keyword>
<keyword evidence="8 15" id="KW-0472">Membrane</keyword>
<dbReference type="SUPFAM" id="SSF90112">
    <property type="entry name" value="Neurotransmitter-gated ion-channel transmembrane pore"/>
    <property type="match status" value="1"/>
</dbReference>
<keyword evidence="12" id="KW-1071">Ligand-gated ion channel</keyword>
<evidence type="ECO:0000256" key="12">
    <source>
        <dbReference type="ARBA" id="ARBA00023286"/>
    </source>
</evidence>
<keyword evidence="4 15" id="KW-0812">Transmembrane</keyword>
<feature type="transmembrane region" description="Helical" evidence="15">
    <location>
        <begin position="293"/>
        <end position="311"/>
    </location>
</feature>
<evidence type="ECO:0000259" key="18">
    <source>
        <dbReference type="Pfam" id="PF02932"/>
    </source>
</evidence>
<name>A0ABD3VZY3_SINWO</name>
<sequence length="513" mass="58955">MSILIVFIFNIQITTQPINSDKKVCTCSTLGYQYDPRYYIPSYANVSQVDMTEEQRLLNHVMRGYDRATRPVFQAATPVIIKLGITLTQVLDVDEKDQVLTTNVWLDQEWKDERMVWQNDTKFSSVKILRIPCDLLWLPDIVLYNSVDNHNKGYMKSLAMVWSDGTIFWPPIVRMRSSCKMDITYFPFDDQICKLKLGSWAYDGFQVDVTNRSVDVDLSNYVDNGEWTLVGTKLKRNVIYYACCPEPFPDVTFYLHLRRRVLYYSFNVIIPCMLLSTLTLTGFCLPPDSGEKITLGLTVLLAFSVFMLLIAENMPPTSEYIPLIGIYLTVIMSMSALSVIFSVLVLNIHHRGGFTPCPPPWIKRVAVLLAKVVCIRTTFPTDRYISVQSYTMCNAIPIPTNDPVANAESEPERSNMNGVKREMVTDARQTGVRHHICQKTPADEEVMRLFNSIVGSHERTLMEQQTAREWQELARIMDRTFLYICMFTTVLSTIILLVIRPMTKYIDFNLSLD</sequence>
<feature type="transmembrane region" description="Helical" evidence="15">
    <location>
        <begin position="323"/>
        <end position="346"/>
    </location>
</feature>
<evidence type="ECO:0000256" key="1">
    <source>
        <dbReference type="ARBA" id="ARBA00009237"/>
    </source>
</evidence>
<keyword evidence="20" id="KW-1185">Reference proteome</keyword>
<evidence type="ECO:0000313" key="20">
    <source>
        <dbReference type="Proteomes" id="UP001634394"/>
    </source>
</evidence>
<feature type="chain" id="PRO_5044756844" evidence="16">
    <location>
        <begin position="16"/>
        <end position="513"/>
    </location>
</feature>
<evidence type="ECO:0000256" key="11">
    <source>
        <dbReference type="ARBA" id="ARBA00023180"/>
    </source>
</evidence>
<keyword evidence="16" id="KW-0732">Signal</keyword>
<dbReference type="FunFam" id="1.20.58.390:FF:000043">
    <property type="entry name" value="AcetylCholine Receptor"/>
    <property type="match status" value="1"/>
</dbReference>
<evidence type="ECO:0000256" key="13">
    <source>
        <dbReference type="ARBA" id="ARBA00023303"/>
    </source>
</evidence>
<evidence type="ECO:0000256" key="6">
    <source>
        <dbReference type="ARBA" id="ARBA00023018"/>
    </source>
</evidence>
<dbReference type="Pfam" id="PF02931">
    <property type="entry name" value="Neur_chan_LBD"/>
    <property type="match status" value="1"/>
</dbReference>
<dbReference type="InterPro" id="IPR002394">
    <property type="entry name" value="Nicotinic_acetylcholine_rcpt"/>
</dbReference>
<dbReference type="InterPro" id="IPR038050">
    <property type="entry name" value="Neuro_actylchol_rec"/>
</dbReference>
<dbReference type="InterPro" id="IPR006201">
    <property type="entry name" value="Neur_channel"/>
</dbReference>
<dbReference type="CDD" id="cd19051">
    <property type="entry name" value="LGIC_TM_cation"/>
    <property type="match status" value="1"/>
</dbReference>
<evidence type="ECO:0000256" key="8">
    <source>
        <dbReference type="ARBA" id="ARBA00023136"/>
    </source>
</evidence>
<evidence type="ECO:0000256" key="5">
    <source>
        <dbReference type="ARBA" id="ARBA00022989"/>
    </source>
</evidence>
<dbReference type="CDD" id="cd18997">
    <property type="entry name" value="LGIC_ECD_nAChR"/>
    <property type="match status" value="1"/>
</dbReference>
<evidence type="ECO:0000256" key="4">
    <source>
        <dbReference type="ARBA" id="ARBA00022692"/>
    </source>
</evidence>
<dbReference type="AlphaFoldDB" id="A0ABD3VZY3"/>
<comment type="similarity">
    <text evidence="1">Belongs to the ligand-gated ion channel (TC 1.A.9) family. Acetylcholine receptor (TC 1.A.9.1) subfamily.</text>
</comment>
<proteinExistence type="inferred from homology"/>